<organism evidence="1 2">
    <name type="scientific">Paenibacillus woosongensis</name>
    <dbReference type="NCBI Taxonomy" id="307580"/>
    <lineage>
        <taxon>Bacteria</taxon>
        <taxon>Bacillati</taxon>
        <taxon>Bacillota</taxon>
        <taxon>Bacilli</taxon>
        <taxon>Bacillales</taxon>
        <taxon>Paenibacillaceae</taxon>
        <taxon>Paenibacillus</taxon>
    </lineage>
</organism>
<keyword evidence="2" id="KW-1185">Reference proteome</keyword>
<accession>A0ABQ4MN85</accession>
<dbReference type="EMBL" id="BOSM01000002">
    <property type="protein sequence ID" value="GIP57453.1"/>
    <property type="molecule type" value="Genomic_DNA"/>
</dbReference>
<comment type="caution">
    <text evidence="1">The sequence shown here is derived from an EMBL/GenBank/DDBJ whole genome shotgun (WGS) entry which is preliminary data.</text>
</comment>
<evidence type="ECO:0000313" key="2">
    <source>
        <dbReference type="Proteomes" id="UP000681290"/>
    </source>
</evidence>
<proteinExistence type="predicted"/>
<dbReference type="Proteomes" id="UP000681290">
    <property type="component" value="Unassembled WGS sequence"/>
</dbReference>
<reference evidence="1 2" key="1">
    <citation type="submission" date="2021-03" db="EMBL/GenBank/DDBJ databases">
        <title>Antimicrobial resistance genes in bacteria isolated from Japanese honey, and their potential for conferring macrolide and lincosamide resistance in the American foulbrood pathogen Paenibacillus larvae.</title>
        <authorList>
            <person name="Okamoto M."/>
            <person name="Kumagai M."/>
            <person name="Kanamori H."/>
            <person name="Takamatsu D."/>
        </authorList>
    </citation>
    <scope>NUCLEOTIDE SEQUENCE [LARGE SCALE GENOMIC DNA]</scope>
    <source>
        <strain evidence="1 2">J15TS10</strain>
    </source>
</reference>
<evidence type="ECO:0000313" key="1">
    <source>
        <dbReference type="EMBL" id="GIP57453.1"/>
    </source>
</evidence>
<name>A0ABQ4MN85_9BACL</name>
<gene>
    <name evidence="1" type="ORF">J15TS10_12670</name>
</gene>
<sequence length="57" mass="6371">MFSHIKGKQSLSLLWGQSLHIVAPVSLLRPAYHYIISSVWRLDGNKASRAGHGSRSR</sequence>
<protein>
    <submittedName>
        <fullName evidence="1">Uncharacterized protein</fullName>
    </submittedName>
</protein>